<proteinExistence type="predicted"/>
<dbReference type="Pfam" id="PF13424">
    <property type="entry name" value="TPR_12"/>
    <property type="match status" value="4"/>
</dbReference>
<dbReference type="SUPFAM" id="SSF48452">
    <property type="entry name" value="TPR-like"/>
    <property type="match status" value="3"/>
</dbReference>
<dbReference type="AlphaFoldDB" id="A0A812QR17"/>
<dbReference type="OrthoDB" id="10260758at2759"/>
<dbReference type="Gene3D" id="1.25.40.10">
    <property type="entry name" value="Tetratricopeptide repeat domain"/>
    <property type="match status" value="4"/>
</dbReference>
<dbReference type="InterPro" id="IPR053137">
    <property type="entry name" value="NLR-like"/>
</dbReference>
<dbReference type="EMBL" id="CAJNDS010002262">
    <property type="protein sequence ID" value="CAE7399376.1"/>
    <property type="molecule type" value="Genomic_DNA"/>
</dbReference>
<evidence type="ECO:0000313" key="2">
    <source>
        <dbReference type="Proteomes" id="UP000604046"/>
    </source>
</evidence>
<dbReference type="Pfam" id="PF13374">
    <property type="entry name" value="TPR_10"/>
    <property type="match status" value="2"/>
</dbReference>
<keyword evidence="2" id="KW-1185">Reference proteome</keyword>
<protein>
    <submittedName>
        <fullName evidence="1">Klc-2 protein</fullName>
    </submittedName>
</protein>
<gene>
    <name evidence="1" type="primary">klc-2</name>
    <name evidence="1" type="ORF">SNAT2548_LOCUS21744</name>
</gene>
<name>A0A812QR17_9DINO</name>
<reference evidence="1" key="1">
    <citation type="submission" date="2021-02" db="EMBL/GenBank/DDBJ databases">
        <authorList>
            <person name="Dougan E. K."/>
            <person name="Rhodes N."/>
            <person name="Thang M."/>
            <person name="Chan C."/>
        </authorList>
    </citation>
    <scope>NUCLEOTIDE SEQUENCE</scope>
</reference>
<dbReference type="Proteomes" id="UP000604046">
    <property type="component" value="Unassembled WGS sequence"/>
</dbReference>
<dbReference type="InterPro" id="IPR019734">
    <property type="entry name" value="TPR_rpt"/>
</dbReference>
<evidence type="ECO:0000313" key="1">
    <source>
        <dbReference type="EMBL" id="CAE7399376.1"/>
    </source>
</evidence>
<dbReference type="PANTHER" id="PTHR46082">
    <property type="entry name" value="ATP/GTP-BINDING PROTEIN-RELATED"/>
    <property type="match status" value="1"/>
</dbReference>
<dbReference type="SMART" id="SM00028">
    <property type="entry name" value="TPR"/>
    <property type="match status" value="7"/>
</dbReference>
<comment type="caution">
    <text evidence="1">The sequence shown here is derived from an EMBL/GenBank/DDBJ whole genome shotgun (WGS) entry which is preliminary data.</text>
</comment>
<dbReference type="PANTHER" id="PTHR46082:SF6">
    <property type="entry name" value="AAA+ ATPASE DOMAIN-CONTAINING PROTEIN-RELATED"/>
    <property type="match status" value="1"/>
</dbReference>
<sequence>MAAELFASLEDGRAHFGKGIYASQHEPAVWGTRLRILMNNYSNSNPLSFDAAGPEPQRVAREWGHENPQGHRAAFCIPLIVPKNTAYFIFERQTPDMAMRRVQDASGIYRPVGLGEDYRGRPVHRNRDVWVVRVADALGTPGNASVAADALAEVVRIRLCRLRRHLGNEDYETLSCIFELGRRLQGRSEFKQAEELYRESLQGLRRLLGEDHPEVLVNMINLATVLGTRPEAVAMLREALKKTKAILGEYHINTLTCMANLAELLIVGSKLEEAQLLAAECLEKRRVALGDGHPDTWCSLHLLANICRRRCYGSGSQFRASGFCEAEQLLRQCMEKRRAKFGESHPITISTMVHLAQVLEDQDKSEEAEHMYREANEKSQARLGKSHEMALDGLGCLVSFLLKHRKLEEAEQLCRDRVEGSMAALGHKNKEHMIDAIRSLGRILTQQNKFAEAEAVHREAVEKATMGENNVTTLQCRHDLAFTLQAQGKLEEAAMLASECLEERRTMRCDAHPHTRIIMGTLADIWMRQRKFQEAETLLRERLDMCQTDLGESHLVSIACLCNLALCLQKQGKLEKAEPLTRKCLAAKKARLGDEHQATIIEVNNLAELLRKKGNLMDAEPLHREAVERGFAVLGELNPLTICFSFNYAKLLHDQGKLEEAESIHRQAWQQRRAQLGDFHLDTLDSMHELGRLQQERGHLEEAQSLLRSALQQRQAKLGDAHPDTLSSTFHLAATLEILRQLHPAEQLLRQQGDSHPETLSWSKDAACACQSKVLGELKVAGA</sequence>
<accession>A0A812QR17</accession>
<dbReference type="InterPro" id="IPR011990">
    <property type="entry name" value="TPR-like_helical_dom_sf"/>
</dbReference>
<organism evidence="1 2">
    <name type="scientific">Symbiodinium natans</name>
    <dbReference type="NCBI Taxonomy" id="878477"/>
    <lineage>
        <taxon>Eukaryota</taxon>
        <taxon>Sar</taxon>
        <taxon>Alveolata</taxon>
        <taxon>Dinophyceae</taxon>
        <taxon>Suessiales</taxon>
        <taxon>Symbiodiniaceae</taxon>
        <taxon>Symbiodinium</taxon>
    </lineage>
</organism>